<name>A0A5J4YZ75_PORPP</name>
<evidence type="ECO:0000256" key="7">
    <source>
        <dbReference type="SAM" id="MobiDB-lite"/>
    </source>
</evidence>
<dbReference type="InterPro" id="IPR027417">
    <property type="entry name" value="P-loop_NTPase"/>
</dbReference>
<dbReference type="SUPFAM" id="SSF52540">
    <property type="entry name" value="P-loop containing nucleoside triphosphate hydrolases"/>
    <property type="match status" value="1"/>
</dbReference>
<dbReference type="PROSITE" id="PS51194">
    <property type="entry name" value="HELICASE_CTER"/>
    <property type="match status" value="1"/>
</dbReference>
<dbReference type="Gene3D" id="1.20.120.1080">
    <property type="match status" value="1"/>
</dbReference>
<dbReference type="GO" id="GO:0045943">
    <property type="term" value="P:positive regulation of transcription by RNA polymerase I"/>
    <property type="evidence" value="ECO:0007669"/>
    <property type="project" value="TreeGrafter"/>
</dbReference>
<dbReference type="SMART" id="SM00490">
    <property type="entry name" value="HELICc"/>
    <property type="match status" value="1"/>
</dbReference>
<protein>
    <recommendedName>
        <fullName evidence="1">RNA helicase</fullName>
        <ecNumber evidence="1">3.6.4.13</ecNumber>
    </recommendedName>
</protein>
<evidence type="ECO:0000256" key="3">
    <source>
        <dbReference type="ARBA" id="ARBA00022801"/>
    </source>
</evidence>
<dbReference type="InterPro" id="IPR001650">
    <property type="entry name" value="Helicase_C-like"/>
</dbReference>
<feature type="region of interest" description="Disordered" evidence="7">
    <location>
        <begin position="1"/>
        <end position="22"/>
    </location>
</feature>
<dbReference type="EMBL" id="VRMN01000002">
    <property type="protein sequence ID" value="KAA8496408.1"/>
    <property type="molecule type" value="Genomic_DNA"/>
</dbReference>
<dbReference type="InterPro" id="IPR014001">
    <property type="entry name" value="Helicase_ATP-bd"/>
</dbReference>
<evidence type="ECO:0000313" key="10">
    <source>
        <dbReference type="EMBL" id="KAA8496408.1"/>
    </source>
</evidence>
<dbReference type="SMART" id="SM00847">
    <property type="entry name" value="HA2"/>
    <property type="match status" value="1"/>
</dbReference>
<dbReference type="PANTHER" id="PTHR18934:SF118">
    <property type="entry name" value="ATP-DEPENDENT RNA HELICASE DHX33"/>
    <property type="match status" value="1"/>
</dbReference>
<feature type="domain" description="Helicase ATP-binding" evidence="8">
    <location>
        <begin position="35"/>
        <end position="221"/>
    </location>
</feature>
<keyword evidence="2" id="KW-0547">Nucleotide-binding</keyword>
<keyword evidence="11" id="KW-1185">Reference proteome</keyword>
<organism evidence="10 11">
    <name type="scientific">Porphyridium purpureum</name>
    <name type="common">Red alga</name>
    <name type="synonym">Porphyridium cruentum</name>
    <dbReference type="NCBI Taxonomy" id="35688"/>
    <lineage>
        <taxon>Eukaryota</taxon>
        <taxon>Rhodophyta</taxon>
        <taxon>Bangiophyceae</taxon>
        <taxon>Porphyridiales</taxon>
        <taxon>Porphyridiaceae</taxon>
        <taxon>Porphyridium</taxon>
    </lineage>
</organism>
<dbReference type="GO" id="GO:0003724">
    <property type="term" value="F:RNA helicase activity"/>
    <property type="evidence" value="ECO:0007669"/>
    <property type="project" value="UniProtKB-EC"/>
</dbReference>
<comment type="catalytic activity">
    <reaction evidence="6">
        <text>ATP + H2O = ADP + phosphate + H(+)</text>
        <dbReference type="Rhea" id="RHEA:13065"/>
        <dbReference type="ChEBI" id="CHEBI:15377"/>
        <dbReference type="ChEBI" id="CHEBI:15378"/>
        <dbReference type="ChEBI" id="CHEBI:30616"/>
        <dbReference type="ChEBI" id="CHEBI:43474"/>
        <dbReference type="ChEBI" id="CHEBI:456216"/>
        <dbReference type="EC" id="3.6.4.13"/>
    </reaction>
</comment>
<proteinExistence type="predicted"/>
<comment type="caution">
    <text evidence="10">The sequence shown here is derived from an EMBL/GenBank/DDBJ whole genome shotgun (WGS) entry which is preliminary data.</text>
</comment>
<dbReference type="SMART" id="SM00487">
    <property type="entry name" value="DEXDc"/>
    <property type="match status" value="1"/>
</dbReference>
<dbReference type="GO" id="GO:0005524">
    <property type="term" value="F:ATP binding"/>
    <property type="evidence" value="ECO:0007669"/>
    <property type="project" value="UniProtKB-KW"/>
</dbReference>
<gene>
    <name evidence="10" type="ORF">FVE85_0137</name>
</gene>
<dbReference type="GO" id="GO:0016787">
    <property type="term" value="F:hydrolase activity"/>
    <property type="evidence" value="ECO:0007669"/>
    <property type="project" value="UniProtKB-KW"/>
</dbReference>
<dbReference type="Gene3D" id="3.40.50.300">
    <property type="entry name" value="P-loop containing nucleotide triphosphate hydrolases"/>
    <property type="match status" value="2"/>
</dbReference>
<keyword evidence="4 10" id="KW-0347">Helicase</keyword>
<dbReference type="GO" id="GO:0003725">
    <property type="term" value="F:double-stranded RNA binding"/>
    <property type="evidence" value="ECO:0007669"/>
    <property type="project" value="TreeGrafter"/>
</dbReference>
<keyword evidence="3" id="KW-0378">Hydrolase</keyword>
<feature type="domain" description="Helicase C-terminal" evidence="9">
    <location>
        <begin position="258"/>
        <end position="445"/>
    </location>
</feature>
<dbReference type="Pfam" id="PF04408">
    <property type="entry name" value="WHD_HA2"/>
    <property type="match status" value="1"/>
</dbReference>
<keyword evidence="5" id="KW-0067">ATP-binding</keyword>
<dbReference type="PANTHER" id="PTHR18934">
    <property type="entry name" value="ATP-DEPENDENT RNA HELICASE"/>
    <property type="match status" value="1"/>
</dbReference>
<evidence type="ECO:0000256" key="5">
    <source>
        <dbReference type="ARBA" id="ARBA00022840"/>
    </source>
</evidence>
<dbReference type="Proteomes" id="UP000324585">
    <property type="component" value="Unassembled WGS sequence"/>
</dbReference>
<dbReference type="GO" id="GO:0005730">
    <property type="term" value="C:nucleolus"/>
    <property type="evidence" value="ECO:0007669"/>
    <property type="project" value="TreeGrafter"/>
</dbReference>
<dbReference type="PROSITE" id="PS51192">
    <property type="entry name" value="HELICASE_ATP_BIND_1"/>
    <property type="match status" value="1"/>
</dbReference>
<dbReference type="Pfam" id="PF00271">
    <property type="entry name" value="Helicase_C"/>
    <property type="match status" value="1"/>
</dbReference>
<reference evidence="11" key="1">
    <citation type="journal article" date="2019" name="Nat. Commun.">
        <title>Expansion of phycobilisome linker gene families in mesophilic red algae.</title>
        <authorList>
            <person name="Lee J."/>
            <person name="Kim D."/>
            <person name="Bhattacharya D."/>
            <person name="Yoon H.S."/>
        </authorList>
    </citation>
    <scope>NUCLEOTIDE SEQUENCE [LARGE SCALE GENOMIC DNA]</scope>
    <source>
        <strain evidence="11">CCMP 1328</strain>
    </source>
</reference>
<evidence type="ECO:0000259" key="8">
    <source>
        <dbReference type="PROSITE" id="PS51192"/>
    </source>
</evidence>
<accession>A0A5J4YZ75</accession>
<dbReference type="InterPro" id="IPR007502">
    <property type="entry name" value="Helicase-assoc_dom"/>
</dbReference>
<evidence type="ECO:0000256" key="1">
    <source>
        <dbReference type="ARBA" id="ARBA00012552"/>
    </source>
</evidence>
<evidence type="ECO:0000313" key="11">
    <source>
        <dbReference type="Proteomes" id="UP000324585"/>
    </source>
</evidence>
<dbReference type="InterPro" id="IPR048333">
    <property type="entry name" value="HA2_WH"/>
</dbReference>
<dbReference type="EC" id="3.6.4.13" evidence="1"/>
<evidence type="ECO:0000259" key="9">
    <source>
        <dbReference type="PROSITE" id="PS51194"/>
    </source>
</evidence>
<dbReference type="CDD" id="cd17917">
    <property type="entry name" value="DEXHc_RHA-like"/>
    <property type="match status" value="1"/>
</dbReference>
<dbReference type="Pfam" id="PF07717">
    <property type="entry name" value="OB_NTP_bind"/>
    <property type="match status" value="1"/>
</dbReference>
<dbReference type="OMA" id="CHENFLH"/>
<evidence type="ECO:0000256" key="4">
    <source>
        <dbReference type="ARBA" id="ARBA00022806"/>
    </source>
</evidence>
<sequence length="740" mass="80673">MGSGAVGHRESAAANGAGTPTGQPLPILVHARDIVDAYAACDVLVLAGETGCGKSTQLPQILLDNRRRTGVSRVVITQPRRLAAISVAARVAHERECELGTQVGYAVRFENKSGPGTQIRYVTHGVLLREACSSSTASLRSQEHSAFHLNYDAVIIDEVHERDLNTDLLLGMAKTKLLERKGSAVAKSDAEESFKLVVMSATADIAAFTDFFSAPCRPLNGSQRQVHPQTPLVVKQLIIPGRAFPVERLFTEEPVQEYVNAAVTACAQIHADEPFPGDVLCFLSGQDEIDAACALLKDHLERYLGKKRTKHEVLIMALYATLAPEEQQRAIEPLPVEVRAQRRKIIFSTNVAETSITIPGVRYVVDSGMCKMRVGTSASQSSLQIVPISRAQAAQRAGRAGRECAGKAFSLYPERALFSVMPEFEPPEITRCDLASAMLTLFALGTDVRHFDFMDAPSAQGVQNALELLVDLGALDEHCEMNAVGRAMAALPVGAMVGRAFLEAMRAGCAQSMAMMAALLSVEGNIYASVRPERRAAADKARRHEASALGDMISVLNVFEKYLSLHPRERGAYCRDLFISARTLNAARAAYEQLLKLQQTRTVRQGANALCRDVYRAREPSWWSEPAGGPRPRMQLQRCLVAGFSRHAASLLEAPPSSRLSGSPNQTAGEFAVAPSSSFNVRYKGLRGGPELFVHPSSVIHWRRRPPHCILYQEILITSKLYVRNVLEIDSAWLDEATGS</sequence>
<dbReference type="AlphaFoldDB" id="A0A5J4YZ75"/>
<dbReference type="CDD" id="cd18791">
    <property type="entry name" value="SF2_C_RHA"/>
    <property type="match status" value="1"/>
</dbReference>
<dbReference type="InterPro" id="IPR011709">
    <property type="entry name" value="DEAD-box_helicase_OB_fold"/>
</dbReference>
<evidence type="ECO:0000256" key="2">
    <source>
        <dbReference type="ARBA" id="ARBA00022741"/>
    </source>
</evidence>
<evidence type="ECO:0000256" key="6">
    <source>
        <dbReference type="ARBA" id="ARBA00047984"/>
    </source>
</evidence>
<dbReference type="OrthoDB" id="10253254at2759"/>